<dbReference type="PANTHER" id="PTHR35377:SF5">
    <property type="entry name" value="ANTITOXIN VAPB46"/>
    <property type="match status" value="1"/>
</dbReference>
<dbReference type="Proteomes" id="UP001058860">
    <property type="component" value="Chromosome"/>
</dbReference>
<gene>
    <name evidence="3" type="ORF">LRS13_04460</name>
</gene>
<dbReference type="InterPro" id="IPR036165">
    <property type="entry name" value="YefM-like_sf"/>
</dbReference>
<evidence type="ECO:0000256" key="1">
    <source>
        <dbReference type="ARBA" id="ARBA00009981"/>
    </source>
</evidence>
<evidence type="ECO:0000256" key="2">
    <source>
        <dbReference type="RuleBase" id="RU362080"/>
    </source>
</evidence>
<dbReference type="Gene3D" id="3.40.1620.10">
    <property type="entry name" value="YefM-like domain"/>
    <property type="match status" value="1"/>
</dbReference>
<proteinExistence type="inferred from homology"/>
<dbReference type="EMBL" id="CP088295">
    <property type="protein sequence ID" value="UUY04787.1"/>
    <property type="molecule type" value="Genomic_DNA"/>
</dbReference>
<dbReference type="SUPFAM" id="SSF143120">
    <property type="entry name" value="YefM-like"/>
    <property type="match status" value="1"/>
</dbReference>
<evidence type="ECO:0000313" key="3">
    <source>
        <dbReference type="EMBL" id="UUY04787.1"/>
    </source>
</evidence>
<evidence type="ECO:0000313" key="4">
    <source>
        <dbReference type="Proteomes" id="UP001058860"/>
    </source>
</evidence>
<protein>
    <recommendedName>
        <fullName evidence="2">Antitoxin</fullName>
    </recommendedName>
</protein>
<dbReference type="PANTHER" id="PTHR35377">
    <property type="entry name" value="ANTITOXIN VAPB49-RELATED-RELATED"/>
    <property type="match status" value="1"/>
</dbReference>
<dbReference type="InterPro" id="IPR006442">
    <property type="entry name" value="Antitoxin_Phd/YefM"/>
</dbReference>
<name>A0ABY5PJF1_9ACTN</name>
<dbReference type="NCBIfam" id="TIGR01552">
    <property type="entry name" value="phd_fam"/>
    <property type="match status" value="1"/>
</dbReference>
<dbReference type="RefSeq" id="WP_353865267.1">
    <property type="nucleotide sequence ID" value="NZ_CP088295.1"/>
</dbReference>
<comment type="similarity">
    <text evidence="1 2">Belongs to the phD/YefM antitoxin family.</text>
</comment>
<dbReference type="InterPro" id="IPR051416">
    <property type="entry name" value="phD-YefM_TA_antitoxins"/>
</dbReference>
<reference evidence="4" key="1">
    <citation type="submission" date="2021-11" db="EMBL/GenBank/DDBJ databases">
        <title>Cultivation dependent microbiological survey of springs from the worlds oldest radium mine currently devoted to the extraction of radon-saturated water.</title>
        <authorList>
            <person name="Kapinusova G."/>
            <person name="Smrhova T."/>
            <person name="Strejcek M."/>
            <person name="Suman J."/>
            <person name="Jani K."/>
            <person name="Pajer P."/>
            <person name="Uhlik O."/>
        </authorList>
    </citation>
    <scope>NUCLEOTIDE SEQUENCE [LARGE SCALE GENOMIC DNA]</scope>
    <source>
        <strain evidence="4">J379</strain>
    </source>
</reference>
<sequence length="85" mass="9364">MDVSVRDLRNRTAQVIQAVESGEPVTLTVHGRPVADIVPHVQRSERRPTAQVLADLEAIRAKARELGVVSRAEDFDVGLTTDDMM</sequence>
<comment type="function">
    <text evidence="2">Antitoxin component of a type II toxin-antitoxin (TA) system.</text>
</comment>
<dbReference type="Pfam" id="PF02604">
    <property type="entry name" value="PhdYeFM_antitox"/>
    <property type="match status" value="1"/>
</dbReference>
<organism evidence="3 4">
    <name type="scientific">Svornostia abyssi</name>
    <dbReference type="NCBI Taxonomy" id="2898438"/>
    <lineage>
        <taxon>Bacteria</taxon>
        <taxon>Bacillati</taxon>
        <taxon>Actinomycetota</taxon>
        <taxon>Thermoleophilia</taxon>
        <taxon>Solirubrobacterales</taxon>
        <taxon>Baekduiaceae</taxon>
        <taxon>Svornostia</taxon>
    </lineage>
</organism>
<keyword evidence="4" id="KW-1185">Reference proteome</keyword>
<accession>A0ABY5PJF1</accession>